<sequence length="378" mass="39746">MPAEPPDRRTARAQWGPVSWSYTAGDEAETARVATQLVTTTPSVWPGYGRLRLRVRSMRDPAALDRLERMASGPARRLREENYWRTPDGTWLCCGDRPADAADPALPRHAIGHRYGWWTILHDDDSGTEQRARTGDIVLRALVAAALSALGGLTVHASAATGRDGRAIAFLGDSGTGKSTLALRLARAGGCFVSGDRTLLVPGPGGWWAVGSGLLPRFRWGTLEGLGLATRVREAALLRHGDGQCRVADLPQTPAKVVFAPAEAERVLGVRTAGCAPLGKLVVLSPAEGGGVPVARAIVPEVTAAAVRAQSLPSDAGFLAWPAAGRSTQVRDIAGLAEEVAGSALGWDPLRQRAEEALGRVLMGFPGGAPPGWRGAAP</sequence>
<evidence type="ECO:0000313" key="1">
    <source>
        <dbReference type="EMBL" id="GFE41553.1"/>
    </source>
</evidence>
<dbReference type="Proteomes" id="UP000431826">
    <property type="component" value="Unassembled WGS sequence"/>
</dbReference>
<comment type="caution">
    <text evidence="1">The sequence shown here is derived from an EMBL/GenBank/DDBJ whole genome shotgun (WGS) entry which is preliminary data.</text>
</comment>
<organism evidence="1 2">
    <name type="scientific">Streptomyces tubercidicus</name>
    <dbReference type="NCBI Taxonomy" id="47759"/>
    <lineage>
        <taxon>Bacteria</taxon>
        <taxon>Bacillati</taxon>
        <taxon>Actinomycetota</taxon>
        <taxon>Actinomycetes</taxon>
        <taxon>Kitasatosporales</taxon>
        <taxon>Streptomycetaceae</taxon>
        <taxon>Streptomyces</taxon>
    </lineage>
</organism>
<dbReference type="RefSeq" id="WP_159748588.1">
    <property type="nucleotide sequence ID" value="NZ_BLIR01000003.1"/>
</dbReference>
<dbReference type="GeneID" id="96287285"/>
<dbReference type="EMBL" id="BLIR01000003">
    <property type="protein sequence ID" value="GFE41553.1"/>
    <property type="molecule type" value="Genomic_DNA"/>
</dbReference>
<keyword evidence="2" id="KW-1185">Reference proteome</keyword>
<dbReference type="AlphaFoldDB" id="A0A640UZJ8"/>
<evidence type="ECO:0008006" key="3">
    <source>
        <dbReference type="Google" id="ProtNLM"/>
    </source>
</evidence>
<dbReference type="Gene3D" id="3.40.50.300">
    <property type="entry name" value="P-loop containing nucleotide triphosphate hydrolases"/>
    <property type="match status" value="1"/>
</dbReference>
<accession>A0A640UZJ8</accession>
<dbReference type="SUPFAM" id="SSF53795">
    <property type="entry name" value="PEP carboxykinase-like"/>
    <property type="match status" value="1"/>
</dbReference>
<protein>
    <recommendedName>
        <fullName evidence="3">HPr kinase</fullName>
    </recommendedName>
</protein>
<reference evidence="1 2" key="1">
    <citation type="submission" date="2019-12" db="EMBL/GenBank/DDBJ databases">
        <title>Whole genome shotgun sequence of Streptomyces tubercidicus NBRC 13090.</title>
        <authorList>
            <person name="Ichikawa N."/>
            <person name="Kimura A."/>
            <person name="Kitahashi Y."/>
            <person name="Komaki H."/>
            <person name="Tamura T."/>
        </authorList>
    </citation>
    <scope>NUCLEOTIDE SEQUENCE [LARGE SCALE GENOMIC DNA]</scope>
    <source>
        <strain evidence="1 2">NBRC 13090</strain>
    </source>
</reference>
<proteinExistence type="predicted"/>
<evidence type="ECO:0000313" key="2">
    <source>
        <dbReference type="Proteomes" id="UP000431826"/>
    </source>
</evidence>
<dbReference type="InterPro" id="IPR027417">
    <property type="entry name" value="P-loop_NTPase"/>
</dbReference>
<name>A0A640UZJ8_9ACTN</name>
<gene>
    <name evidence="1" type="ORF">Stube_62260</name>
</gene>
<dbReference type="OrthoDB" id="4793383at2"/>